<name>A0ABY6Z359_9BACL</name>
<reference evidence="1" key="1">
    <citation type="submission" date="2022-08" db="EMBL/GenBank/DDBJ databases">
        <title>Alicyclobacillus dauci DSM2870, complete genome.</title>
        <authorList>
            <person name="Wang Q."/>
            <person name="Cai R."/>
            <person name="Wang Z."/>
        </authorList>
    </citation>
    <scope>NUCLEOTIDE SEQUENCE</scope>
    <source>
        <strain evidence="1">DSM 28700</strain>
    </source>
</reference>
<gene>
    <name evidence="1" type="ORF">NZD86_01625</name>
</gene>
<keyword evidence="2" id="KW-1185">Reference proteome</keyword>
<protein>
    <submittedName>
        <fullName evidence="1">Uncharacterized protein</fullName>
    </submittedName>
</protein>
<proteinExistence type="predicted"/>
<organism evidence="1 2">
    <name type="scientific">Alicyclobacillus dauci</name>
    <dbReference type="NCBI Taxonomy" id="1475485"/>
    <lineage>
        <taxon>Bacteria</taxon>
        <taxon>Bacillati</taxon>
        <taxon>Bacillota</taxon>
        <taxon>Bacilli</taxon>
        <taxon>Bacillales</taxon>
        <taxon>Alicyclobacillaceae</taxon>
        <taxon>Alicyclobacillus</taxon>
    </lineage>
</organism>
<dbReference type="Proteomes" id="UP001164803">
    <property type="component" value="Chromosome"/>
</dbReference>
<evidence type="ECO:0000313" key="2">
    <source>
        <dbReference type="Proteomes" id="UP001164803"/>
    </source>
</evidence>
<dbReference type="EMBL" id="CP104064">
    <property type="protein sequence ID" value="WAH37276.1"/>
    <property type="molecule type" value="Genomic_DNA"/>
</dbReference>
<accession>A0ABY6Z359</accession>
<dbReference type="RefSeq" id="WP_268044750.1">
    <property type="nucleotide sequence ID" value="NZ_CP104064.1"/>
</dbReference>
<evidence type="ECO:0000313" key="1">
    <source>
        <dbReference type="EMBL" id="WAH37276.1"/>
    </source>
</evidence>
<sequence>MSNREEHHDTLSSLGFSFKQDDLPIINKYHGHWKVMGDDTPAENLWVVTTDGKGHPVKGHPSPQEIIDWADDQGWLPAYVAPYGRYVEGELDAIHLHDWIVQGRREMDNQHRHD</sequence>